<reference evidence="5" key="2">
    <citation type="submission" date="2019-06" db="EMBL/GenBank/DDBJ databases">
        <authorList>
            <person name="Hu M."/>
        </authorList>
    </citation>
    <scope>NUCLEOTIDE SEQUENCE</scope>
    <source>
        <strain evidence="5">08RB2639</strain>
    </source>
</reference>
<evidence type="ECO:0000256" key="2">
    <source>
        <dbReference type="ARBA" id="ARBA00022898"/>
    </source>
</evidence>
<sequence>MGEKQKYFYCYKESLISLKSMFQPSPEEKLQNFIEEGICFSSDNQQLDLDATSVWGEIPESGKSPSEALKDALQILTGQHSWHSPNVLFNITPAPLPNAVAAVAISSLYNGNALWDFVSGNTLELERHIIEQIAALAKLPSNQAGGAFTSGGRSCINYAIRLGLNRCVPGISSTGLESTRAPVVFTSEVNHYSVEHACSLLGLGRSAAVRIPGCATASMDLDLFHRKLREAIDDGTPIAAIIASGGNAMDLAIDPLAEMQSIIDFECDRANLSYRPFVYFDTVVGWAWFSYFDYDFDNNPLKLPEPELHSIKKFVSILAAVSGVDGFGCDFHKTALTPISSSCFIARDQHEFRSVLKDEVSVHDWQPYGNNFVHHYTIEHTRPTGPIAAAWTSLQTLGLAGIRSYLARLMELSRRFKEAFRQTEFEILNDPSIGLATAIYPKNLAAAPTFQALLELTADEIEASNRFVFHLFDELAHPVDGGEAVVLRYLPQMNSTRSKAPAGSLVVYPMSVQSADADIDRLVGRILEVYRRLLKEGVSRPLRFNPPAHVPR</sequence>
<dbReference type="Gene3D" id="3.90.1150.10">
    <property type="entry name" value="Aspartate Aminotransferase, domain 1"/>
    <property type="match status" value="1"/>
</dbReference>
<dbReference type="AlphaFoldDB" id="A0A5C5CL42"/>
<gene>
    <name evidence="5" type="ORF">FIB18_11215</name>
    <name evidence="4" type="ORF">GGQ79_002873</name>
</gene>
<keyword evidence="2" id="KW-0663">Pyridoxal phosphate</keyword>
<protein>
    <submittedName>
        <fullName evidence="4">Glutamate/tyrosine decarboxylase-like PLP-dependent enzyme</fullName>
    </submittedName>
</protein>
<dbReference type="Gene3D" id="3.90.1150.170">
    <property type="match status" value="1"/>
</dbReference>
<accession>A0A5C5CL42</accession>
<keyword evidence="3" id="KW-0456">Lyase</keyword>
<reference evidence="4 7" key="3">
    <citation type="submission" date="2020-08" db="EMBL/GenBank/DDBJ databases">
        <title>Genomic Encyclopedia of Type Strains, Phase IV (KMG-IV): sequencing the most valuable type-strain genomes for metagenomic binning, comparative biology and taxonomic classification.</title>
        <authorList>
            <person name="Goeker M."/>
        </authorList>
    </citation>
    <scope>NUCLEOTIDE SEQUENCE [LARGE SCALE GENOMIC DNA]</scope>
    <source>
        <strain evidence="4 7">DSM 23868</strain>
    </source>
</reference>
<evidence type="ECO:0000313" key="6">
    <source>
        <dbReference type="Proteomes" id="UP000313390"/>
    </source>
</evidence>
<evidence type="ECO:0000256" key="1">
    <source>
        <dbReference type="ARBA" id="ARBA00001933"/>
    </source>
</evidence>
<dbReference type="RefSeq" id="WP_140020787.1">
    <property type="nucleotide sequence ID" value="NZ_JACIEX010000006.1"/>
</dbReference>
<reference evidence="5 6" key="1">
    <citation type="journal article" date="2011" name="Int. J. Syst. Evol. Microbiol.">
        <title>Ochrobactrum pecoris sp. nov., isolated from farm animals.</title>
        <authorList>
            <person name="Kampfer P."/>
            <person name="Huber B."/>
            <person name="Busse H.J."/>
            <person name="Scholz H.C."/>
            <person name="Tomaso H."/>
            <person name="Hotzel H."/>
            <person name="Melzer F."/>
        </authorList>
    </citation>
    <scope>NUCLEOTIDE SEQUENCE [LARGE SCALE GENOMIC DNA]</scope>
    <source>
        <strain evidence="5 6">08RB2639</strain>
    </source>
</reference>
<proteinExistence type="predicted"/>
<dbReference type="OrthoDB" id="9803665at2"/>
<evidence type="ECO:0000313" key="7">
    <source>
        <dbReference type="Proteomes" id="UP000553980"/>
    </source>
</evidence>
<dbReference type="InterPro" id="IPR050477">
    <property type="entry name" value="GrpII_AminoAcid_Decarb"/>
</dbReference>
<dbReference type="InterPro" id="IPR015424">
    <property type="entry name" value="PyrdxlP-dep_Trfase"/>
</dbReference>
<dbReference type="InterPro" id="IPR015422">
    <property type="entry name" value="PyrdxlP-dep_Trfase_small"/>
</dbReference>
<dbReference type="Gene3D" id="3.40.640.10">
    <property type="entry name" value="Type I PLP-dependent aspartate aminotransferase-like (Major domain)"/>
    <property type="match status" value="2"/>
</dbReference>
<dbReference type="EMBL" id="VEWK01000005">
    <property type="protein sequence ID" value="TNV12008.1"/>
    <property type="molecule type" value="Genomic_DNA"/>
</dbReference>
<dbReference type="GO" id="GO:0008117">
    <property type="term" value="F:sphinganine-1-phosphate aldolase activity"/>
    <property type="evidence" value="ECO:0007669"/>
    <property type="project" value="TreeGrafter"/>
</dbReference>
<comment type="caution">
    <text evidence="5">The sequence shown here is derived from an EMBL/GenBank/DDBJ whole genome shotgun (WGS) entry which is preliminary data.</text>
</comment>
<dbReference type="Proteomes" id="UP000553980">
    <property type="component" value="Unassembled WGS sequence"/>
</dbReference>
<dbReference type="GO" id="GO:0016020">
    <property type="term" value="C:membrane"/>
    <property type="evidence" value="ECO:0007669"/>
    <property type="project" value="GOC"/>
</dbReference>
<name>A0A5C5CL42_9HYPH</name>
<comment type="cofactor">
    <cofactor evidence="1">
        <name>pyridoxal 5'-phosphate</name>
        <dbReference type="ChEBI" id="CHEBI:597326"/>
    </cofactor>
</comment>
<dbReference type="GO" id="GO:0030149">
    <property type="term" value="P:sphingolipid catabolic process"/>
    <property type="evidence" value="ECO:0007669"/>
    <property type="project" value="TreeGrafter"/>
</dbReference>
<dbReference type="PANTHER" id="PTHR42735:SF6">
    <property type="entry name" value="SPHINGOSINE-1-PHOSPHATE LYASE 1"/>
    <property type="match status" value="1"/>
</dbReference>
<keyword evidence="7" id="KW-1185">Reference proteome</keyword>
<dbReference type="SUPFAM" id="SSF53383">
    <property type="entry name" value="PLP-dependent transferases"/>
    <property type="match status" value="1"/>
</dbReference>
<dbReference type="Proteomes" id="UP000313390">
    <property type="component" value="Unassembled WGS sequence"/>
</dbReference>
<evidence type="ECO:0000256" key="3">
    <source>
        <dbReference type="ARBA" id="ARBA00023239"/>
    </source>
</evidence>
<organism evidence="5 6">
    <name type="scientific">Brucella pecoris</name>
    <dbReference type="NCBI Taxonomy" id="867683"/>
    <lineage>
        <taxon>Bacteria</taxon>
        <taxon>Pseudomonadati</taxon>
        <taxon>Pseudomonadota</taxon>
        <taxon>Alphaproteobacteria</taxon>
        <taxon>Hyphomicrobiales</taxon>
        <taxon>Brucellaceae</taxon>
        <taxon>Brucella/Ochrobactrum group</taxon>
        <taxon>Brucella</taxon>
    </lineage>
</organism>
<dbReference type="PANTHER" id="PTHR42735">
    <property type="match status" value="1"/>
</dbReference>
<evidence type="ECO:0000313" key="4">
    <source>
        <dbReference type="EMBL" id="MBB4094342.1"/>
    </source>
</evidence>
<dbReference type="InterPro" id="IPR015421">
    <property type="entry name" value="PyrdxlP-dep_Trfase_major"/>
</dbReference>
<evidence type="ECO:0000313" key="5">
    <source>
        <dbReference type="EMBL" id="TNV12008.1"/>
    </source>
</evidence>
<dbReference type="EMBL" id="JACIEX010000006">
    <property type="protein sequence ID" value="MBB4094342.1"/>
    <property type="molecule type" value="Genomic_DNA"/>
</dbReference>